<dbReference type="Proteomes" id="UP001205486">
    <property type="component" value="Unassembled WGS sequence"/>
</dbReference>
<organism evidence="1 2">
    <name type="scientific">Nitrobacter winogradskyi</name>
    <name type="common">Nitrobacter agilis</name>
    <dbReference type="NCBI Taxonomy" id="913"/>
    <lineage>
        <taxon>Bacteria</taxon>
        <taxon>Pseudomonadati</taxon>
        <taxon>Pseudomonadota</taxon>
        <taxon>Alphaproteobacteria</taxon>
        <taxon>Hyphomicrobiales</taxon>
        <taxon>Nitrobacteraceae</taxon>
        <taxon>Nitrobacter</taxon>
    </lineage>
</organism>
<gene>
    <name evidence="1" type="ORF">J2S34_003576</name>
</gene>
<protein>
    <submittedName>
        <fullName evidence="1">Uncharacterized protein</fullName>
    </submittedName>
</protein>
<reference evidence="1" key="1">
    <citation type="submission" date="2022-03" db="EMBL/GenBank/DDBJ databases">
        <title>Interactions between chemoautotrophic and heterotrophic bacteria.</title>
        <authorList>
            <person name="Santoro A."/>
        </authorList>
    </citation>
    <scope>NUCLEOTIDE SEQUENCE</scope>
    <source>
        <strain evidence="1">Nb-106</strain>
    </source>
</reference>
<proteinExistence type="predicted"/>
<evidence type="ECO:0000313" key="1">
    <source>
        <dbReference type="EMBL" id="MCP2001090.1"/>
    </source>
</evidence>
<keyword evidence="2" id="KW-1185">Reference proteome</keyword>
<dbReference type="EMBL" id="JALJZS010000005">
    <property type="protein sequence ID" value="MCP2001090.1"/>
    <property type="molecule type" value="Genomic_DNA"/>
</dbReference>
<sequence>MLYGEVIVKKGEKIIRRREGFREVFSVGIISRGGEVRVEMRVVWWSNCVLFIKGRKFEDRRLNKEIIIV</sequence>
<comment type="caution">
    <text evidence="1">The sequence shown here is derived from an EMBL/GenBank/DDBJ whole genome shotgun (WGS) entry which is preliminary data.</text>
</comment>
<name>A0ACC6AQ84_NITWI</name>
<evidence type="ECO:0000313" key="2">
    <source>
        <dbReference type="Proteomes" id="UP001205486"/>
    </source>
</evidence>
<accession>A0ACC6AQ84</accession>